<dbReference type="GO" id="GO:0003735">
    <property type="term" value="F:structural constituent of ribosome"/>
    <property type="evidence" value="ECO:0007669"/>
    <property type="project" value="TreeGrafter"/>
</dbReference>
<dbReference type="InterPro" id="IPR012340">
    <property type="entry name" value="NA-bd_OB-fold"/>
</dbReference>
<protein>
    <recommendedName>
        <fullName evidence="1">S1 motif domain-containing protein</fullName>
    </recommendedName>
</protein>
<reference evidence="2 3" key="1">
    <citation type="submission" date="2017-09" db="EMBL/GenBank/DDBJ databases">
        <title>Depth-based differentiation of microbial function through sediment-hosted aquifers and enrichment of novel symbionts in the deep terrestrial subsurface.</title>
        <authorList>
            <person name="Probst A.J."/>
            <person name="Ladd B."/>
            <person name="Jarett J.K."/>
            <person name="Geller-Mcgrath D.E."/>
            <person name="Sieber C.M."/>
            <person name="Emerson J.B."/>
            <person name="Anantharaman K."/>
            <person name="Thomas B.C."/>
            <person name="Malmstrom R."/>
            <person name="Stieglmeier M."/>
            <person name="Klingl A."/>
            <person name="Woyke T."/>
            <person name="Ryan C.M."/>
            <person name="Banfield J.F."/>
        </authorList>
    </citation>
    <scope>NUCLEOTIDE SEQUENCE [LARGE SCALE GENOMIC DNA]</scope>
    <source>
        <strain evidence="2">CG22_combo_CG10-13_8_21_14_all_33_16</strain>
    </source>
</reference>
<dbReference type="PANTHER" id="PTHR10724:SF10">
    <property type="entry name" value="S1 RNA-BINDING DOMAIN-CONTAINING PROTEIN 1"/>
    <property type="match status" value="1"/>
</dbReference>
<dbReference type="Pfam" id="PF00575">
    <property type="entry name" value="S1"/>
    <property type="match status" value="1"/>
</dbReference>
<dbReference type="SMART" id="SM00316">
    <property type="entry name" value="S1"/>
    <property type="match status" value="1"/>
</dbReference>
<dbReference type="SUPFAM" id="SSF50249">
    <property type="entry name" value="Nucleic acid-binding proteins"/>
    <property type="match status" value="1"/>
</dbReference>
<organism evidence="2 3">
    <name type="scientific">Candidatus Roizmanbacteria bacterium CG22_combo_CG10-13_8_21_14_all_33_16</name>
    <dbReference type="NCBI Taxonomy" id="1974859"/>
    <lineage>
        <taxon>Bacteria</taxon>
        <taxon>Candidatus Roizmaniibacteriota</taxon>
    </lineage>
</organism>
<dbReference type="InterPro" id="IPR050437">
    <property type="entry name" value="Ribos_protein_bS1-like"/>
</dbReference>
<evidence type="ECO:0000313" key="2">
    <source>
        <dbReference type="EMBL" id="PIP64352.1"/>
    </source>
</evidence>
<dbReference type="EMBL" id="PCTD01000131">
    <property type="protein sequence ID" value="PIP64352.1"/>
    <property type="molecule type" value="Genomic_DNA"/>
</dbReference>
<feature type="domain" description="S1 motif" evidence="1">
    <location>
        <begin position="4"/>
        <end position="72"/>
    </location>
</feature>
<dbReference type="Gene3D" id="2.40.50.140">
    <property type="entry name" value="Nucleic acid-binding proteins"/>
    <property type="match status" value="1"/>
</dbReference>
<name>A0A2H0C365_9BACT</name>
<comment type="caution">
    <text evidence="2">The sequence shown here is derived from an EMBL/GenBank/DDBJ whole genome shotgun (WGS) entry which is preliminary data.</text>
</comment>
<evidence type="ECO:0000259" key="1">
    <source>
        <dbReference type="PROSITE" id="PS50126"/>
    </source>
</evidence>
<dbReference type="PROSITE" id="PS50126">
    <property type="entry name" value="S1"/>
    <property type="match status" value="1"/>
</dbReference>
<dbReference type="AlphaFoldDB" id="A0A2H0C365"/>
<dbReference type="InterPro" id="IPR003029">
    <property type="entry name" value="S1_domain"/>
</dbReference>
<proteinExistence type="predicted"/>
<dbReference type="GO" id="GO:0006412">
    <property type="term" value="P:translation"/>
    <property type="evidence" value="ECO:0007669"/>
    <property type="project" value="TreeGrafter"/>
</dbReference>
<dbReference type="GO" id="GO:0003729">
    <property type="term" value="F:mRNA binding"/>
    <property type="evidence" value="ECO:0007669"/>
    <property type="project" value="TreeGrafter"/>
</dbReference>
<dbReference type="Proteomes" id="UP000230802">
    <property type="component" value="Unassembled WGS sequence"/>
</dbReference>
<sequence>MQVGETFTGPVVRILPFGAFIELTPGKDGLVHVSKMGPGFIRDPGQVVKIGQIVTVKVVQIDNQGRINLQLVK</sequence>
<accession>A0A2H0C365</accession>
<evidence type="ECO:0000313" key="3">
    <source>
        <dbReference type="Proteomes" id="UP000230802"/>
    </source>
</evidence>
<gene>
    <name evidence="2" type="ORF">COW96_03000</name>
</gene>
<dbReference type="PANTHER" id="PTHR10724">
    <property type="entry name" value="30S RIBOSOMAL PROTEIN S1"/>
    <property type="match status" value="1"/>
</dbReference>